<sequence>MMQVFAGGDLFEAAILGVVEGLTEFIPVSSTGHLLLLGHFMGFESNGKTFEVLVQLGAILAIVLVYFHRLVSMARNFRTDPAVRRFVLGVFVAFLPAVAIGAFAHGFIKNVLFNPWIVCVSLIVGGFVLFVIDNLRLQPKYHDATHFPLRNCVIIGLAQCVAMIPGVSRSGATIVGALLTGADKRSATEFSFFLAMPTMAAAFSYDLLKNYQNLDANDVALISIGFVTAFIAGLVVVRSLLSFVSHYGFGLFAWWRIIVGSAGLAGLLVFG</sequence>
<comment type="subcellular location">
    <subcellularLocation>
        <location evidence="1 14">Cell membrane</location>
        <topology evidence="1 14">Multi-pass membrane protein</topology>
    </subcellularLocation>
</comment>
<keyword evidence="9 14" id="KW-0472">Membrane</keyword>
<feature type="transmembrane region" description="Helical" evidence="14">
    <location>
        <begin position="52"/>
        <end position="71"/>
    </location>
</feature>
<reference evidence="15 16" key="1">
    <citation type="submission" date="2020-08" db="EMBL/GenBank/DDBJ databases">
        <title>Genomic Encyclopedia of Type Strains, Phase IV (KMG-IV): sequencing the most valuable type-strain genomes for metagenomic binning, comparative biology and taxonomic classification.</title>
        <authorList>
            <person name="Goeker M."/>
        </authorList>
    </citation>
    <scope>NUCLEOTIDE SEQUENCE [LARGE SCALE GENOMIC DNA]</scope>
    <source>
        <strain evidence="15 16">DSM 28760</strain>
    </source>
</reference>
<keyword evidence="7 14" id="KW-0378">Hydrolase</keyword>
<dbReference type="EC" id="3.6.1.27" evidence="3 14"/>
<organism evidence="15 16">
    <name type="scientific">Pseudochelatococcus contaminans</name>
    <dbReference type="NCBI Taxonomy" id="1538103"/>
    <lineage>
        <taxon>Bacteria</taxon>
        <taxon>Pseudomonadati</taxon>
        <taxon>Pseudomonadota</taxon>
        <taxon>Alphaproteobacteria</taxon>
        <taxon>Hyphomicrobiales</taxon>
        <taxon>Chelatococcaceae</taxon>
        <taxon>Pseudochelatococcus</taxon>
    </lineage>
</organism>
<dbReference type="EMBL" id="JACICC010000003">
    <property type="protein sequence ID" value="MBB3809499.1"/>
    <property type="molecule type" value="Genomic_DNA"/>
</dbReference>
<comment type="catalytic activity">
    <reaction evidence="13 14">
        <text>di-trans,octa-cis-undecaprenyl diphosphate + H2O = di-trans,octa-cis-undecaprenyl phosphate + phosphate + H(+)</text>
        <dbReference type="Rhea" id="RHEA:28094"/>
        <dbReference type="ChEBI" id="CHEBI:15377"/>
        <dbReference type="ChEBI" id="CHEBI:15378"/>
        <dbReference type="ChEBI" id="CHEBI:43474"/>
        <dbReference type="ChEBI" id="CHEBI:58405"/>
        <dbReference type="ChEBI" id="CHEBI:60392"/>
        <dbReference type="EC" id="3.6.1.27"/>
    </reaction>
</comment>
<evidence type="ECO:0000256" key="1">
    <source>
        <dbReference type="ARBA" id="ARBA00004651"/>
    </source>
</evidence>
<evidence type="ECO:0000256" key="5">
    <source>
        <dbReference type="ARBA" id="ARBA00022475"/>
    </source>
</evidence>
<evidence type="ECO:0000256" key="10">
    <source>
        <dbReference type="ARBA" id="ARBA00023251"/>
    </source>
</evidence>
<dbReference type="GO" id="GO:0046677">
    <property type="term" value="P:response to antibiotic"/>
    <property type="evidence" value="ECO:0007669"/>
    <property type="project" value="UniProtKB-UniRule"/>
</dbReference>
<dbReference type="Pfam" id="PF02673">
    <property type="entry name" value="BacA"/>
    <property type="match status" value="1"/>
</dbReference>
<feature type="transmembrane region" description="Helical" evidence="14">
    <location>
        <begin position="153"/>
        <end position="178"/>
    </location>
</feature>
<evidence type="ECO:0000256" key="13">
    <source>
        <dbReference type="ARBA" id="ARBA00047594"/>
    </source>
</evidence>
<dbReference type="GO" id="GO:0050380">
    <property type="term" value="F:undecaprenyl-diphosphatase activity"/>
    <property type="evidence" value="ECO:0007669"/>
    <property type="project" value="UniProtKB-UniRule"/>
</dbReference>
<keyword evidence="10 14" id="KW-0046">Antibiotic resistance</keyword>
<feature type="transmembrane region" description="Helical" evidence="14">
    <location>
        <begin position="220"/>
        <end position="241"/>
    </location>
</feature>
<dbReference type="NCBIfam" id="NF001390">
    <property type="entry name" value="PRK00281.1-4"/>
    <property type="match status" value="1"/>
</dbReference>
<dbReference type="NCBIfam" id="TIGR00753">
    <property type="entry name" value="undec_PP_bacA"/>
    <property type="match status" value="1"/>
</dbReference>
<keyword evidence="5 14" id="KW-1003">Cell membrane</keyword>
<keyword evidence="14" id="KW-0573">Peptidoglycan synthesis</keyword>
<evidence type="ECO:0000313" key="16">
    <source>
        <dbReference type="Proteomes" id="UP000537592"/>
    </source>
</evidence>
<dbReference type="PANTHER" id="PTHR30622">
    <property type="entry name" value="UNDECAPRENYL-DIPHOSPHATASE"/>
    <property type="match status" value="1"/>
</dbReference>
<evidence type="ECO:0000313" key="15">
    <source>
        <dbReference type="EMBL" id="MBB3809499.1"/>
    </source>
</evidence>
<dbReference type="Proteomes" id="UP000537592">
    <property type="component" value="Unassembled WGS sequence"/>
</dbReference>
<proteinExistence type="inferred from homology"/>
<evidence type="ECO:0000256" key="3">
    <source>
        <dbReference type="ARBA" id="ARBA00012374"/>
    </source>
</evidence>
<evidence type="ECO:0000256" key="6">
    <source>
        <dbReference type="ARBA" id="ARBA00022692"/>
    </source>
</evidence>
<feature type="transmembrane region" description="Helical" evidence="14">
    <location>
        <begin position="113"/>
        <end position="132"/>
    </location>
</feature>
<keyword evidence="16" id="KW-1185">Reference proteome</keyword>
<feature type="transmembrane region" description="Helical" evidence="14">
    <location>
        <begin position="253"/>
        <end position="270"/>
    </location>
</feature>
<dbReference type="GO" id="GO:0008360">
    <property type="term" value="P:regulation of cell shape"/>
    <property type="evidence" value="ECO:0007669"/>
    <property type="project" value="UniProtKB-KW"/>
</dbReference>
<dbReference type="InterPro" id="IPR003824">
    <property type="entry name" value="UppP"/>
</dbReference>
<dbReference type="GO" id="GO:0009252">
    <property type="term" value="P:peptidoglycan biosynthetic process"/>
    <property type="evidence" value="ECO:0007669"/>
    <property type="project" value="UniProtKB-KW"/>
</dbReference>
<evidence type="ECO:0000256" key="14">
    <source>
        <dbReference type="HAMAP-Rule" id="MF_01006"/>
    </source>
</evidence>
<name>A0A7W5Z4D3_9HYPH</name>
<comment type="similarity">
    <text evidence="2 14">Belongs to the UppP family.</text>
</comment>
<dbReference type="GO" id="GO:0071555">
    <property type="term" value="P:cell wall organization"/>
    <property type="evidence" value="ECO:0007669"/>
    <property type="project" value="UniProtKB-KW"/>
</dbReference>
<keyword evidence="14" id="KW-0133">Cell shape</keyword>
<feature type="transmembrane region" description="Helical" evidence="14">
    <location>
        <begin position="190"/>
        <end position="208"/>
    </location>
</feature>
<evidence type="ECO:0000256" key="12">
    <source>
        <dbReference type="ARBA" id="ARBA00032932"/>
    </source>
</evidence>
<keyword evidence="6 14" id="KW-0812">Transmembrane</keyword>
<dbReference type="GO" id="GO:0005886">
    <property type="term" value="C:plasma membrane"/>
    <property type="evidence" value="ECO:0007669"/>
    <property type="project" value="UniProtKB-SubCell"/>
</dbReference>
<evidence type="ECO:0000256" key="8">
    <source>
        <dbReference type="ARBA" id="ARBA00022989"/>
    </source>
</evidence>
<keyword evidence="14" id="KW-0961">Cell wall biogenesis/degradation</keyword>
<evidence type="ECO:0000256" key="11">
    <source>
        <dbReference type="ARBA" id="ARBA00032707"/>
    </source>
</evidence>
<comment type="function">
    <text evidence="14">Catalyzes the dephosphorylation of undecaprenyl diphosphate (UPP). Confers resistance to bacitracin.</text>
</comment>
<dbReference type="HAMAP" id="MF_01006">
    <property type="entry name" value="Undec_diphosphatase"/>
    <property type="match status" value="1"/>
</dbReference>
<evidence type="ECO:0000256" key="4">
    <source>
        <dbReference type="ARBA" id="ARBA00021581"/>
    </source>
</evidence>
<evidence type="ECO:0000256" key="2">
    <source>
        <dbReference type="ARBA" id="ARBA00010621"/>
    </source>
</evidence>
<dbReference type="AlphaFoldDB" id="A0A7W5Z4D3"/>
<evidence type="ECO:0000256" key="7">
    <source>
        <dbReference type="ARBA" id="ARBA00022801"/>
    </source>
</evidence>
<comment type="caution">
    <text evidence="15">The sequence shown here is derived from an EMBL/GenBank/DDBJ whole genome shotgun (WGS) entry which is preliminary data.</text>
</comment>
<protein>
    <recommendedName>
        <fullName evidence="4 14">Undecaprenyl-diphosphatase</fullName>
        <ecNumber evidence="3 14">3.6.1.27</ecNumber>
    </recommendedName>
    <alternativeName>
        <fullName evidence="12 14">Bacitracin resistance protein</fullName>
    </alternativeName>
    <alternativeName>
        <fullName evidence="11 14">Undecaprenyl pyrophosphate phosphatase</fullName>
    </alternativeName>
</protein>
<feature type="transmembrane region" description="Helical" evidence="14">
    <location>
        <begin position="83"/>
        <end position="107"/>
    </location>
</feature>
<keyword evidence="8 14" id="KW-1133">Transmembrane helix</keyword>
<evidence type="ECO:0000256" key="9">
    <source>
        <dbReference type="ARBA" id="ARBA00023136"/>
    </source>
</evidence>
<dbReference type="PANTHER" id="PTHR30622:SF3">
    <property type="entry name" value="UNDECAPRENYL-DIPHOSPHATASE"/>
    <property type="match status" value="1"/>
</dbReference>
<dbReference type="NCBIfam" id="NF001389">
    <property type="entry name" value="PRK00281.1-2"/>
    <property type="match status" value="1"/>
</dbReference>
<gene>
    <name evidence="14" type="primary">uppP</name>
    <name evidence="15" type="ORF">FHS81_001581</name>
</gene>
<accession>A0A7W5Z4D3</accession>
<comment type="miscellaneous">
    <text evidence="14">Bacitracin is thought to be involved in the inhibition of peptidoglycan synthesis by sequestering undecaprenyl diphosphate, thereby reducing the pool of lipid carrier available.</text>
</comment>